<feature type="compositionally biased region" description="Basic and acidic residues" evidence="1">
    <location>
        <begin position="603"/>
        <end position="634"/>
    </location>
</feature>
<evidence type="ECO:0000313" key="3">
    <source>
        <dbReference type="Proteomes" id="UP001215151"/>
    </source>
</evidence>
<feature type="region of interest" description="Disordered" evidence="1">
    <location>
        <begin position="423"/>
        <end position="493"/>
    </location>
</feature>
<evidence type="ECO:0000313" key="2">
    <source>
        <dbReference type="EMBL" id="KAJ8495840.1"/>
    </source>
</evidence>
<name>A0AAD7U206_9APHY</name>
<dbReference type="AlphaFoldDB" id="A0AAD7U206"/>
<dbReference type="Proteomes" id="UP001215151">
    <property type="component" value="Unassembled WGS sequence"/>
</dbReference>
<feature type="region of interest" description="Disordered" evidence="1">
    <location>
        <begin position="20"/>
        <end position="39"/>
    </location>
</feature>
<feature type="compositionally biased region" description="Pro residues" evidence="1">
    <location>
        <begin position="660"/>
        <end position="672"/>
    </location>
</feature>
<reference evidence="2" key="1">
    <citation type="submission" date="2022-11" db="EMBL/GenBank/DDBJ databases">
        <title>Genome Sequence of Cubamyces cubensis.</title>
        <authorList>
            <person name="Buettner E."/>
        </authorList>
    </citation>
    <scope>NUCLEOTIDE SEQUENCE</scope>
    <source>
        <strain evidence="2">MPL-01</strain>
    </source>
</reference>
<organism evidence="2 3">
    <name type="scientific">Trametes cubensis</name>
    <dbReference type="NCBI Taxonomy" id="1111947"/>
    <lineage>
        <taxon>Eukaryota</taxon>
        <taxon>Fungi</taxon>
        <taxon>Dikarya</taxon>
        <taxon>Basidiomycota</taxon>
        <taxon>Agaricomycotina</taxon>
        <taxon>Agaricomycetes</taxon>
        <taxon>Polyporales</taxon>
        <taxon>Polyporaceae</taxon>
        <taxon>Trametes</taxon>
    </lineage>
</organism>
<protein>
    <recommendedName>
        <fullName evidence="4">Non-specific serine/threonine protein kinase</fullName>
    </recommendedName>
</protein>
<feature type="region of interest" description="Disordered" evidence="1">
    <location>
        <begin position="588"/>
        <end position="683"/>
    </location>
</feature>
<dbReference type="InterPro" id="IPR011009">
    <property type="entry name" value="Kinase-like_dom_sf"/>
</dbReference>
<feature type="region of interest" description="Disordered" evidence="1">
    <location>
        <begin position="88"/>
        <end position="109"/>
    </location>
</feature>
<comment type="caution">
    <text evidence="2">The sequence shown here is derived from an EMBL/GenBank/DDBJ whole genome shotgun (WGS) entry which is preliminary data.</text>
</comment>
<dbReference type="SUPFAM" id="SSF56112">
    <property type="entry name" value="Protein kinase-like (PK-like)"/>
    <property type="match status" value="1"/>
</dbReference>
<sequence>MSLLTSWARDMFRTYTSKKRRASASASVSAPPPAPPPAPTEVTFTLPWLDHIPESRDSLFFKALSAPYTLGTNAPRTPQELFIEAIQWTPSPSPEASDSSEPEDARKRKREETIAMQTQLDGLISAYKPDQAFAWAMDKPLTDIEKLRQMNGGGFFSVSLKKARIGDRSVAYISKSWPRRRRHKWDGLFTELKLYSSPRYLGKLQGSIVPPLIKVYQDATAVSFVLRPPHQSFWIEASADMPNVLKKEVVLAYVAIHDKGILHGDVELHNILIGGDGRVTLMNFHAAQVRHPRDGLPVTSRSELAMELRRVMFKLDYEGARAREHARRKRFKQHALENLDRQSRGEPLVNMPIEELETPPPSEQEWWSKWTNALDMKPRRFIVPGQSKEELVNALESFCRKIKLWDALDAQDMVSPLIVPSHSMPPVPSAPPRSEAPLTSPAVNSTKRKMDDAPDSSQPPLKRARGGQSAVDGDVLAPPRYERSSTTYDTGTSDKLLPAASKATAEPKVVRVRDFAYEPYHGPRGYYFPYPPGEALQNTLRVVQLRNANAVECGKEGLPYHRFDRRMLLPPSFKRVVPSGLHVSRGALKRQREAAEHPMSVSEQRDAKRRRFEEDRAAALAEDRPVRFSDEVSYHDPPQFLDEEDHEYGGEGTLQNATAGPPPPMPPPPPRGKPARPALKRTRPVKTVSFDAADWVEEPRAGSKLSYYVPKHPVSLVDSYEYRSIAGLGGVSFNRPDISHASPQASSSRCAAADGLTTSAGGTSGISIPGSGDRATLSQQPRLVNEHGAALIHAYAAASVSWAVDALPTNAESMVRYGDASSPARDSRSKTVSTDIDWSHYFKACSPDERDLEEEMEVETMLFPSDPQS</sequence>
<keyword evidence="3" id="KW-1185">Reference proteome</keyword>
<accession>A0AAD7U206</accession>
<evidence type="ECO:0008006" key="4">
    <source>
        <dbReference type="Google" id="ProtNLM"/>
    </source>
</evidence>
<feature type="compositionally biased region" description="Polar residues" evidence="1">
    <location>
        <begin position="484"/>
        <end position="493"/>
    </location>
</feature>
<dbReference type="Gene3D" id="1.10.510.10">
    <property type="entry name" value="Transferase(Phosphotransferase) domain 1"/>
    <property type="match status" value="1"/>
</dbReference>
<gene>
    <name evidence="2" type="ORF">ONZ51_g1484</name>
</gene>
<dbReference type="EMBL" id="JAPEVG010000020">
    <property type="protein sequence ID" value="KAJ8495840.1"/>
    <property type="molecule type" value="Genomic_DNA"/>
</dbReference>
<evidence type="ECO:0000256" key="1">
    <source>
        <dbReference type="SAM" id="MobiDB-lite"/>
    </source>
</evidence>
<feature type="compositionally biased region" description="Pro residues" evidence="1">
    <location>
        <begin position="30"/>
        <end position="39"/>
    </location>
</feature>
<proteinExistence type="predicted"/>